<accession>A0AAJ1RC94</accession>
<dbReference type="RefSeq" id="WP_301711494.1">
    <property type="nucleotide sequence ID" value="NZ_SDWY01000005.1"/>
</dbReference>
<dbReference type="InterPro" id="IPR010982">
    <property type="entry name" value="Lambda_DNA-bd_dom_sf"/>
</dbReference>
<dbReference type="InterPro" id="IPR001387">
    <property type="entry name" value="Cro/C1-type_HTH"/>
</dbReference>
<evidence type="ECO:0000313" key="2">
    <source>
        <dbReference type="EMBL" id="MDN6900988.1"/>
    </source>
</evidence>
<dbReference type="SUPFAM" id="SSF47413">
    <property type="entry name" value="lambda repressor-like DNA-binding domains"/>
    <property type="match status" value="1"/>
</dbReference>
<proteinExistence type="predicted"/>
<dbReference type="PANTHER" id="PTHR37038">
    <property type="entry name" value="TRANSCRIPTIONAL REGULATOR-RELATED"/>
    <property type="match status" value="1"/>
</dbReference>
<dbReference type="AlphaFoldDB" id="A0AAJ1RC94"/>
<organism evidence="2 3">
    <name type="scientific">Oenococcus sicerae</name>
    <dbReference type="NCBI Taxonomy" id="2203724"/>
    <lineage>
        <taxon>Bacteria</taxon>
        <taxon>Bacillati</taxon>
        <taxon>Bacillota</taxon>
        <taxon>Bacilli</taxon>
        <taxon>Lactobacillales</taxon>
        <taxon>Lactobacillaceae</taxon>
        <taxon>Oenococcus</taxon>
    </lineage>
</organism>
<comment type="caution">
    <text evidence="2">The sequence shown here is derived from an EMBL/GenBank/DDBJ whole genome shotgun (WGS) entry which is preliminary data.</text>
</comment>
<evidence type="ECO:0000313" key="3">
    <source>
        <dbReference type="Proteomes" id="UP001167919"/>
    </source>
</evidence>
<reference evidence="2" key="1">
    <citation type="submission" date="2019-01" db="EMBL/GenBank/DDBJ databases">
        <title>Oenococcus sicerae UCMA17102.</title>
        <authorList>
            <person name="Cousin F.J."/>
            <person name="Le Guellec R."/>
            <person name="Cretenet M."/>
        </authorList>
    </citation>
    <scope>NUCLEOTIDE SEQUENCE</scope>
    <source>
        <strain evidence="2">UCMA17102</strain>
    </source>
</reference>
<dbReference type="EMBL" id="SDWY01000005">
    <property type="protein sequence ID" value="MDN6900988.1"/>
    <property type="molecule type" value="Genomic_DNA"/>
</dbReference>
<dbReference type="Pfam" id="PF21259">
    <property type="entry name" value="Rgg_C"/>
    <property type="match status" value="1"/>
</dbReference>
<dbReference type="Proteomes" id="UP001167919">
    <property type="component" value="Unassembled WGS sequence"/>
</dbReference>
<evidence type="ECO:0000259" key="1">
    <source>
        <dbReference type="PROSITE" id="PS50943"/>
    </source>
</evidence>
<dbReference type="InterPro" id="IPR010057">
    <property type="entry name" value="Transcription_activator_Rgg_C"/>
</dbReference>
<dbReference type="PROSITE" id="PS50943">
    <property type="entry name" value="HTH_CROC1"/>
    <property type="match status" value="1"/>
</dbReference>
<dbReference type="InterPro" id="IPR011990">
    <property type="entry name" value="TPR-like_helical_dom_sf"/>
</dbReference>
<dbReference type="CDD" id="cd00093">
    <property type="entry name" value="HTH_XRE"/>
    <property type="match status" value="1"/>
</dbReference>
<feature type="domain" description="HTH cro/C1-type" evidence="1">
    <location>
        <begin position="29"/>
        <end position="63"/>
    </location>
</feature>
<dbReference type="Gene3D" id="1.25.40.10">
    <property type="entry name" value="Tetratricopeptide repeat domain"/>
    <property type="match status" value="1"/>
</dbReference>
<name>A0AAJ1RC94_9LACO</name>
<dbReference type="GO" id="GO:0003677">
    <property type="term" value="F:DNA binding"/>
    <property type="evidence" value="ECO:0007669"/>
    <property type="project" value="InterPro"/>
</dbReference>
<protein>
    <submittedName>
        <fullName evidence="2">Rgg/GadR/MutR family transcriptional regulator</fullName>
    </submittedName>
</protein>
<sequence length="283" mass="32382">MTKLALGQTFRHIRQNKHFSSKEVCAGIVSRSFLYKFEQGESDIAVSKLLQLLSRIAVSFDELTWAANQEHTFESAFYIDLFIAIENHDQRKLASLAQGSNSNSLSARLTKNLAALYVENAENKKAKCRFIYNYLLSVDNWNRYELQLCNYLIPMIQPENTKVLFQKSLDCLLSYRNMFDDSYINFFSYISLATSSILLRSRALADAKKVLQLTQQAAKQAVNERLAMTIAFQQGLIGLYEDDSIQAVKRSADIVEAVRQFNPKNADMFAKILQIHLKNVLHQ</sequence>
<dbReference type="NCBIfam" id="TIGR01716">
    <property type="entry name" value="RGG_Cterm"/>
    <property type="match status" value="1"/>
</dbReference>
<dbReference type="InterPro" id="IPR053163">
    <property type="entry name" value="HTH-type_regulator_Rgg"/>
</dbReference>
<gene>
    <name evidence="2" type="ORF">EVC35_08320</name>
</gene>